<evidence type="ECO:0000256" key="3">
    <source>
        <dbReference type="ARBA" id="ARBA00022475"/>
    </source>
</evidence>
<dbReference type="GO" id="GO:0016787">
    <property type="term" value="F:hydrolase activity"/>
    <property type="evidence" value="ECO:0007669"/>
    <property type="project" value="UniProtKB-KW"/>
</dbReference>
<keyword evidence="11" id="KW-1185">Reference proteome</keyword>
<comment type="pathway">
    <text evidence="2">Cell wall biogenesis; lipoteichoic acid biosynthesis.</text>
</comment>
<feature type="domain" description="Sulfatase N-terminal" evidence="9">
    <location>
        <begin position="279"/>
        <end position="548"/>
    </location>
</feature>
<keyword evidence="3" id="KW-1003">Cell membrane</keyword>
<evidence type="ECO:0000313" key="10">
    <source>
        <dbReference type="EMBL" id="MBC8536001.1"/>
    </source>
</evidence>
<dbReference type="PANTHER" id="PTHR47371">
    <property type="entry name" value="LIPOTEICHOIC ACID SYNTHASE"/>
    <property type="match status" value="1"/>
</dbReference>
<feature type="transmembrane region" description="Helical" evidence="8">
    <location>
        <begin position="127"/>
        <end position="149"/>
    </location>
</feature>
<name>A0A926HUW9_9FIRM</name>
<feature type="compositionally biased region" description="Acidic residues" evidence="7">
    <location>
        <begin position="200"/>
        <end position="212"/>
    </location>
</feature>
<evidence type="ECO:0000256" key="8">
    <source>
        <dbReference type="SAM" id="Phobius"/>
    </source>
</evidence>
<dbReference type="Proteomes" id="UP000620366">
    <property type="component" value="Unassembled WGS sequence"/>
</dbReference>
<evidence type="ECO:0000256" key="5">
    <source>
        <dbReference type="ARBA" id="ARBA00022989"/>
    </source>
</evidence>
<evidence type="ECO:0000259" key="9">
    <source>
        <dbReference type="Pfam" id="PF00884"/>
    </source>
</evidence>
<reference evidence="10" key="1">
    <citation type="submission" date="2020-08" db="EMBL/GenBank/DDBJ databases">
        <title>Genome public.</title>
        <authorList>
            <person name="Liu C."/>
            <person name="Sun Q."/>
        </authorList>
    </citation>
    <scope>NUCLEOTIDE SEQUENCE</scope>
    <source>
        <strain evidence="10">BX7</strain>
    </source>
</reference>
<dbReference type="Pfam" id="PF00884">
    <property type="entry name" value="Sulfatase"/>
    <property type="match status" value="1"/>
</dbReference>
<dbReference type="Gene3D" id="3.40.720.10">
    <property type="entry name" value="Alkaline Phosphatase, subunit A"/>
    <property type="match status" value="1"/>
</dbReference>
<organism evidence="10 11">
    <name type="scientific">Feifania hominis</name>
    <dbReference type="NCBI Taxonomy" id="2763660"/>
    <lineage>
        <taxon>Bacteria</taxon>
        <taxon>Bacillati</taxon>
        <taxon>Bacillota</taxon>
        <taxon>Clostridia</taxon>
        <taxon>Eubacteriales</taxon>
        <taxon>Feifaniaceae</taxon>
        <taxon>Feifania</taxon>
    </lineage>
</organism>
<comment type="subcellular location">
    <subcellularLocation>
        <location evidence="1">Cell membrane</location>
        <topology evidence="1">Multi-pass membrane protein</topology>
    </subcellularLocation>
</comment>
<keyword evidence="4 8" id="KW-0812">Transmembrane</keyword>
<sequence>MELLFRFLAVGQWGFGVVRSLFFALFAGVLMGLLCSLFGRIANFVLSAITLFVAGFFFSAQLVYHDIFKTYFTFYSVRTGTGQVMGFFNEMMAGIWHNLLGIVLFMVPFIWLLIFGRHVMTFRRIDLRRGIVTGAAAVLIECAAILLLLPGGKEMYSAFDLYFHTDSIDQSMAELGLGATMRVNLHRTIFPPEATIPIYEPEDDPGGSDEPDPSLPTEPVVYEPNVMEIDFDSLIANGTDETLKKMDEYFSQVEPTLQNEYTGMFKGYNLIMLTAEGFSSYAVDEELTPTLYKLTHEGFQFNNFYNPIWGVSTSDGEYVACTGLLPKGGVWSFYRSGSNAMPFGLGNQFHKLDYSTRAYHNHTWKYYKRHISHPNMGYDYKAVGNGLNVKRTWPESDLEMMQVTIPEYIDDQPFHTYYMTVSGHLQYTFVGNAMSAKNRALVEHLDMSDPCKAYLAANIELDRALEYLIEQLEAKGIADKTVIVLSADHYPYGLEKEFIDEFAGHEVDETFELYKSSLIIWTKGLPHVEVDRVCSSLDILPTVSNLFGLDYDSRLLMGRDIFSTSSPLVIFNSNSFITDRVKYNAKTKTAESLDGTEVDEEYLSQMKKIVKNKFSMSANILDQNYYAHVLPVPEPVEQTGVPES</sequence>
<dbReference type="SUPFAM" id="SSF53649">
    <property type="entry name" value="Alkaline phosphatase-like"/>
    <property type="match status" value="1"/>
</dbReference>
<dbReference type="PANTHER" id="PTHR47371:SF3">
    <property type="entry name" value="PHOSPHOGLYCEROL TRANSFERASE I"/>
    <property type="match status" value="1"/>
</dbReference>
<feature type="transmembrane region" description="Helical" evidence="8">
    <location>
        <begin position="12"/>
        <end position="34"/>
    </location>
</feature>
<protein>
    <submittedName>
        <fullName evidence="10">Sulfatase-like hydrolase/transferase</fullName>
    </submittedName>
</protein>
<evidence type="ECO:0000313" key="11">
    <source>
        <dbReference type="Proteomes" id="UP000620366"/>
    </source>
</evidence>
<dbReference type="EMBL" id="JACRSP010000002">
    <property type="protein sequence ID" value="MBC8536001.1"/>
    <property type="molecule type" value="Genomic_DNA"/>
</dbReference>
<keyword evidence="5 8" id="KW-1133">Transmembrane helix</keyword>
<dbReference type="InterPro" id="IPR000917">
    <property type="entry name" value="Sulfatase_N"/>
</dbReference>
<dbReference type="InterPro" id="IPR017850">
    <property type="entry name" value="Alkaline_phosphatase_core_sf"/>
</dbReference>
<evidence type="ECO:0000256" key="7">
    <source>
        <dbReference type="SAM" id="MobiDB-lite"/>
    </source>
</evidence>
<gene>
    <name evidence="10" type="ORF">H8695_04765</name>
</gene>
<dbReference type="CDD" id="cd16015">
    <property type="entry name" value="LTA_synthase"/>
    <property type="match status" value="1"/>
</dbReference>
<feature type="region of interest" description="Disordered" evidence="7">
    <location>
        <begin position="197"/>
        <end position="218"/>
    </location>
</feature>
<dbReference type="Gene3D" id="3.30.1120.170">
    <property type="match status" value="1"/>
</dbReference>
<feature type="transmembrane region" description="Helical" evidence="8">
    <location>
        <begin position="95"/>
        <end position="115"/>
    </location>
</feature>
<evidence type="ECO:0000256" key="2">
    <source>
        <dbReference type="ARBA" id="ARBA00004936"/>
    </source>
</evidence>
<keyword evidence="6 8" id="KW-0472">Membrane</keyword>
<evidence type="ECO:0000256" key="1">
    <source>
        <dbReference type="ARBA" id="ARBA00004651"/>
    </source>
</evidence>
<feature type="transmembrane region" description="Helical" evidence="8">
    <location>
        <begin position="41"/>
        <end position="64"/>
    </location>
</feature>
<evidence type="ECO:0000256" key="4">
    <source>
        <dbReference type="ARBA" id="ARBA00022692"/>
    </source>
</evidence>
<dbReference type="InterPro" id="IPR050448">
    <property type="entry name" value="OpgB/LTA_synthase_biosynth"/>
</dbReference>
<dbReference type="GO" id="GO:0005886">
    <property type="term" value="C:plasma membrane"/>
    <property type="evidence" value="ECO:0007669"/>
    <property type="project" value="UniProtKB-SubCell"/>
</dbReference>
<comment type="caution">
    <text evidence="10">The sequence shown here is derived from an EMBL/GenBank/DDBJ whole genome shotgun (WGS) entry which is preliminary data.</text>
</comment>
<keyword evidence="10" id="KW-0378">Hydrolase</keyword>
<dbReference type="AlphaFoldDB" id="A0A926HUW9"/>
<evidence type="ECO:0000256" key="6">
    <source>
        <dbReference type="ARBA" id="ARBA00023136"/>
    </source>
</evidence>
<accession>A0A926HUW9</accession>
<proteinExistence type="predicted"/>